<evidence type="ECO:0000256" key="3">
    <source>
        <dbReference type="ARBA" id="ARBA00022679"/>
    </source>
</evidence>
<dbReference type="PANTHER" id="PTHR12001">
    <property type="entry name" value="GERANYLGERANYL PYROPHOSPHATE SYNTHASE"/>
    <property type="match status" value="1"/>
</dbReference>
<dbReference type="GO" id="GO:0046872">
    <property type="term" value="F:metal ion binding"/>
    <property type="evidence" value="ECO:0007669"/>
    <property type="project" value="UniProtKB-KW"/>
</dbReference>
<dbReference type="CDD" id="cd00867">
    <property type="entry name" value="Trans_IPPS"/>
    <property type="match status" value="1"/>
</dbReference>
<proteinExistence type="inferred from homology"/>
<dbReference type="STRING" id="1763538.LPB68_15295"/>
<dbReference type="Gene3D" id="1.10.600.10">
    <property type="entry name" value="Farnesyl Diphosphate Synthase"/>
    <property type="match status" value="1"/>
</dbReference>
<evidence type="ECO:0000256" key="2">
    <source>
        <dbReference type="ARBA" id="ARBA00006706"/>
    </source>
</evidence>
<evidence type="ECO:0000313" key="8">
    <source>
        <dbReference type="Proteomes" id="UP000077134"/>
    </source>
</evidence>
<dbReference type="KEGG" id="pcx:LPB68_15295"/>
<dbReference type="Pfam" id="PF00348">
    <property type="entry name" value="polyprenyl_synt"/>
    <property type="match status" value="1"/>
</dbReference>
<evidence type="ECO:0000313" key="7">
    <source>
        <dbReference type="EMBL" id="OAB75913.1"/>
    </source>
</evidence>
<keyword evidence="8" id="KW-1185">Reference proteome</keyword>
<dbReference type="AlphaFoldDB" id="A0A167EV98"/>
<evidence type="ECO:0000256" key="1">
    <source>
        <dbReference type="ARBA" id="ARBA00001946"/>
    </source>
</evidence>
<dbReference type="InterPro" id="IPR000092">
    <property type="entry name" value="Polyprenyl_synt"/>
</dbReference>
<protein>
    <recommendedName>
        <fullName evidence="9">Polyprenyl synthetase</fullName>
    </recommendedName>
</protein>
<evidence type="ECO:0000256" key="5">
    <source>
        <dbReference type="ARBA" id="ARBA00022842"/>
    </source>
</evidence>
<organism evidence="7 8">
    <name type="scientific">Paenibacillus crassostreae</name>
    <dbReference type="NCBI Taxonomy" id="1763538"/>
    <lineage>
        <taxon>Bacteria</taxon>
        <taxon>Bacillati</taxon>
        <taxon>Bacillota</taxon>
        <taxon>Bacilli</taxon>
        <taxon>Bacillales</taxon>
        <taxon>Paenibacillaceae</taxon>
        <taxon>Paenibacillus</taxon>
    </lineage>
</organism>
<evidence type="ECO:0000256" key="4">
    <source>
        <dbReference type="ARBA" id="ARBA00022723"/>
    </source>
</evidence>
<keyword evidence="3 6" id="KW-0808">Transferase</keyword>
<dbReference type="SUPFAM" id="SSF48576">
    <property type="entry name" value="Terpenoid synthases"/>
    <property type="match status" value="1"/>
</dbReference>
<dbReference type="PANTHER" id="PTHR12001:SF85">
    <property type="entry name" value="SHORT CHAIN ISOPRENYL DIPHOSPHATE SYNTHASE"/>
    <property type="match status" value="1"/>
</dbReference>
<name>A0A167EV98_9BACL</name>
<comment type="cofactor">
    <cofactor evidence="1">
        <name>Mg(2+)</name>
        <dbReference type="ChEBI" id="CHEBI:18420"/>
    </cofactor>
</comment>
<evidence type="ECO:0000256" key="6">
    <source>
        <dbReference type="RuleBase" id="RU004466"/>
    </source>
</evidence>
<dbReference type="RefSeq" id="WP_068656876.1">
    <property type="nucleotide sequence ID" value="NZ_CP017770.1"/>
</dbReference>
<dbReference type="EMBL" id="LSFN01000006">
    <property type="protein sequence ID" value="OAB75913.1"/>
    <property type="molecule type" value="Genomic_DNA"/>
</dbReference>
<keyword evidence="5" id="KW-0460">Magnesium</keyword>
<sequence length="307" mass="35557">MDGFMDKMEKELQSSFQTYFIEPYLYEQALACIVDKHQESMLFGKMTVLHYRMFGGEGDDIYRAAAAVELMILGLDMIDDLQDQDNKGMVWNQLDPAITLNIAIGMLTLSQQMLLTSPFPLEWKHEATQIMCQQTLTAINGQTTDILNAIDNEDDYIHMVEQKSAALLVSACMVGTMLATGESELIQLVRSYAEELGIAAQIKNDIRDLVNWENKNDFLNRKKTLPTLFLLQSLSDEDRWVREYFEGRLQLEDVIHRQEDVEMIIEKSGTLLYTSVRMRTHYYKYLDLIDKLNMEPYWKEQMLALAE</sequence>
<dbReference type="SFLD" id="SFLDS00005">
    <property type="entry name" value="Isoprenoid_Synthase_Type_I"/>
    <property type="match status" value="1"/>
</dbReference>
<dbReference type="GO" id="GO:0008299">
    <property type="term" value="P:isoprenoid biosynthetic process"/>
    <property type="evidence" value="ECO:0007669"/>
    <property type="project" value="InterPro"/>
</dbReference>
<keyword evidence="4" id="KW-0479">Metal-binding</keyword>
<accession>A0A167EV98</accession>
<comment type="caution">
    <text evidence="7">The sequence shown here is derived from an EMBL/GenBank/DDBJ whole genome shotgun (WGS) entry which is preliminary data.</text>
</comment>
<dbReference type="InterPro" id="IPR033965">
    <property type="entry name" value="ComQ"/>
</dbReference>
<dbReference type="SFLD" id="SFLDG01211">
    <property type="entry name" value="Competence_Regulatory_Protein"/>
    <property type="match status" value="1"/>
</dbReference>
<dbReference type="InterPro" id="IPR008949">
    <property type="entry name" value="Isoprenoid_synthase_dom_sf"/>
</dbReference>
<comment type="similarity">
    <text evidence="2 6">Belongs to the FPP/GGPP synthase family.</text>
</comment>
<dbReference type="Proteomes" id="UP000077134">
    <property type="component" value="Unassembled WGS sequence"/>
</dbReference>
<gene>
    <name evidence="7" type="ORF">PNBC_07725</name>
</gene>
<evidence type="ECO:0008006" key="9">
    <source>
        <dbReference type="Google" id="ProtNLM"/>
    </source>
</evidence>
<dbReference type="OrthoDB" id="1792811at2"/>
<dbReference type="GO" id="GO:0004659">
    <property type="term" value="F:prenyltransferase activity"/>
    <property type="evidence" value="ECO:0007669"/>
    <property type="project" value="InterPro"/>
</dbReference>
<reference evidence="7 8" key="1">
    <citation type="submission" date="2016-02" db="EMBL/GenBank/DDBJ databases">
        <title>Paenibacillus sp. LPB0068, isolated from Crassostrea gigas.</title>
        <authorList>
            <person name="Shin S.-K."/>
            <person name="Yi H."/>
        </authorList>
    </citation>
    <scope>NUCLEOTIDE SEQUENCE [LARGE SCALE GENOMIC DNA]</scope>
    <source>
        <strain evidence="7 8">LPB0068</strain>
    </source>
</reference>